<comment type="similarity">
    <text evidence="1">Belongs to the polysaccharide synthase family.</text>
</comment>
<dbReference type="Proteomes" id="UP000220102">
    <property type="component" value="Unassembled WGS sequence"/>
</dbReference>
<dbReference type="EMBL" id="PDEQ01000002">
    <property type="protein sequence ID" value="PEN14502.1"/>
    <property type="molecule type" value="Genomic_DNA"/>
</dbReference>
<dbReference type="CDD" id="cd05237">
    <property type="entry name" value="UDP_invert_4-6DH_SDR_e"/>
    <property type="match status" value="1"/>
</dbReference>
<dbReference type="Pfam" id="PF02719">
    <property type="entry name" value="Polysacc_synt_2"/>
    <property type="match status" value="1"/>
</dbReference>
<protein>
    <recommendedName>
        <fullName evidence="3">Polysaccharide biosynthesis protein CapD-like domain-containing protein</fullName>
    </recommendedName>
</protein>
<evidence type="ECO:0000256" key="2">
    <source>
        <dbReference type="SAM" id="Phobius"/>
    </source>
</evidence>
<dbReference type="PANTHER" id="PTHR43318">
    <property type="entry name" value="UDP-N-ACETYLGLUCOSAMINE 4,6-DEHYDRATASE"/>
    <property type="match status" value="1"/>
</dbReference>
<dbReference type="Gene3D" id="3.40.50.720">
    <property type="entry name" value="NAD(P)-binding Rossmann-like Domain"/>
    <property type="match status" value="1"/>
</dbReference>
<evidence type="ECO:0000256" key="1">
    <source>
        <dbReference type="ARBA" id="ARBA00007430"/>
    </source>
</evidence>
<gene>
    <name evidence="4" type="ORF">CRI94_05615</name>
</gene>
<feature type="transmembrane region" description="Helical" evidence="2">
    <location>
        <begin position="21"/>
        <end position="44"/>
    </location>
</feature>
<feature type="transmembrane region" description="Helical" evidence="2">
    <location>
        <begin position="89"/>
        <end position="109"/>
    </location>
</feature>
<feature type="transmembrane region" description="Helical" evidence="2">
    <location>
        <begin position="56"/>
        <end position="77"/>
    </location>
</feature>
<reference evidence="4 5" key="1">
    <citation type="submission" date="2017-10" db="EMBL/GenBank/DDBJ databases">
        <title>Draft genome of Longibacter Salinarum.</title>
        <authorList>
            <person name="Goh K.M."/>
            <person name="Shamsir M.S."/>
            <person name="Lim S.W."/>
        </authorList>
    </citation>
    <scope>NUCLEOTIDE SEQUENCE [LARGE SCALE GENOMIC DNA]</scope>
    <source>
        <strain evidence="4 5">KCTC 52045</strain>
    </source>
</reference>
<dbReference type="PANTHER" id="PTHR43318:SF1">
    <property type="entry name" value="POLYSACCHARIDE BIOSYNTHESIS PROTEIN EPSC-RELATED"/>
    <property type="match status" value="1"/>
</dbReference>
<dbReference type="InterPro" id="IPR036291">
    <property type="entry name" value="NAD(P)-bd_dom_sf"/>
</dbReference>
<name>A0A2A8D0L3_9BACT</name>
<keyword evidence="2" id="KW-0472">Membrane</keyword>
<dbReference type="AlphaFoldDB" id="A0A2A8D0L3"/>
<evidence type="ECO:0000313" key="5">
    <source>
        <dbReference type="Proteomes" id="UP000220102"/>
    </source>
</evidence>
<dbReference type="InterPro" id="IPR051203">
    <property type="entry name" value="Polysaccharide_Synthase-Rel"/>
</dbReference>
<keyword evidence="2" id="KW-0812">Transmembrane</keyword>
<proteinExistence type="inferred from homology"/>
<keyword evidence="2" id="KW-1133">Transmembrane helix</keyword>
<keyword evidence="5" id="KW-1185">Reference proteome</keyword>
<evidence type="ECO:0000259" key="3">
    <source>
        <dbReference type="Pfam" id="PF02719"/>
    </source>
</evidence>
<dbReference type="SUPFAM" id="SSF51735">
    <property type="entry name" value="NAD(P)-binding Rossmann-fold domains"/>
    <property type="match status" value="1"/>
</dbReference>
<dbReference type="InterPro" id="IPR003869">
    <property type="entry name" value="Polysac_CapD-like"/>
</dbReference>
<feature type="domain" description="Polysaccharide biosynthesis protein CapD-like" evidence="3">
    <location>
        <begin position="188"/>
        <end position="467"/>
    </location>
</feature>
<evidence type="ECO:0000313" key="4">
    <source>
        <dbReference type="EMBL" id="PEN14502.1"/>
    </source>
</evidence>
<comment type="caution">
    <text evidence="4">The sequence shown here is derived from an EMBL/GenBank/DDBJ whole genome shotgun (WGS) entry which is preliminary data.</text>
</comment>
<organism evidence="4 5">
    <name type="scientific">Longibacter salinarum</name>
    <dbReference type="NCBI Taxonomy" id="1850348"/>
    <lineage>
        <taxon>Bacteria</taxon>
        <taxon>Pseudomonadati</taxon>
        <taxon>Rhodothermota</taxon>
        <taxon>Rhodothermia</taxon>
        <taxon>Rhodothermales</taxon>
        <taxon>Salisaetaceae</taxon>
        <taxon>Longibacter</taxon>
    </lineage>
</organism>
<sequence>MFVRDTDSNFSLEQMTSALRLGQIALFAVDGVWVYVALALANYVRVGIWEWPQDMLPTGLVLLLTSIYLLAMIWGGAYQRPHALRFSEFARLAGGLAGAFLLSIAAAYLVAPSSLVPRGTAVIHALLCVIGLLGSRSGLRLINEWHRSGAPSTPPTEREPVTLDEFVDRPPVEIDIANLQDVLSDETVLVTGAGGSIGAELCEQLVRLHPERLILVDMCEYNLYRIQTRLGRRQHSVEMVYSITDVRDRSALERLFQRYNPGIVIHTAAYKHVPLMEYHPEAAFDNNTMTTVHLVDLCDTFEVDQFVFVSTDKAVEPKSVLGATKRLGEWYVQSTSTNTRCKIVRFGNVFGSQGSVVPLFEERLREGEPVPVTHPDMERYFMTGHEACSLILQTLLHDSHSVYLLRMGDPVRIEWLARKMVETYFPDVVTDRMIEYIGKRPGEKLSECLVTPTETMEDSDHPNVVGVKSHPPYSWSELQHQFETFKKLSREPHVDPSTLHELLFDAARLPGGDGQLGTKPFPSSSDTQ</sequence>
<accession>A0A2A8D0L3</accession>